<reference evidence="1" key="1">
    <citation type="submission" date="2020-08" db="EMBL/GenBank/DDBJ databases">
        <title>Multicomponent nature underlies the extraordinary mechanical properties of spider dragline silk.</title>
        <authorList>
            <person name="Kono N."/>
            <person name="Nakamura H."/>
            <person name="Mori M."/>
            <person name="Yoshida Y."/>
            <person name="Ohtoshi R."/>
            <person name="Malay A.D."/>
            <person name="Moran D.A.P."/>
            <person name="Tomita M."/>
            <person name="Numata K."/>
            <person name="Arakawa K."/>
        </authorList>
    </citation>
    <scope>NUCLEOTIDE SEQUENCE</scope>
</reference>
<accession>A0A8X6T9C4</accession>
<comment type="caution">
    <text evidence="1">The sequence shown here is derived from an EMBL/GenBank/DDBJ whole genome shotgun (WGS) entry which is preliminary data.</text>
</comment>
<name>A0A8X6T9C4_NEPPI</name>
<evidence type="ECO:0000313" key="2">
    <source>
        <dbReference type="Proteomes" id="UP000887013"/>
    </source>
</evidence>
<keyword evidence="2" id="KW-1185">Reference proteome</keyword>
<proteinExistence type="predicted"/>
<protein>
    <submittedName>
        <fullName evidence="1">Uncharacterized protein</fullName>
    </submittedName>
</protein>
<dbReference type="EMBL" id="BMAW01098231">
    <property type="protein sequence ID" value="GFS83723.1"/>
    <property type="molecule type" value="Genomic_DNA"/>
</dbReference>
<sequence>MTVDRGIKASPPSIMAERSELAYINTSDNEILKALTLSDDLRKSSYSNSEHVCSDVKIKLTFESDTESLTTTVSESSADSGFHPSSSEDLISLCNMFKFDSEYETVCRDIQNLDLMCDLFIETNQKLEAQYRTFMKGVLDSGQKILSESFLNEKCNEINNVIIHIVTISNKMCRIQQVLQDKPWETTMKVDPSCQKAVLKFFYIAGEIMKKVQVQAEYIENYRKNKIALVSETNDKELQSRLHNVILELAKRIDVMSRFRDNVSLLLDQKTAIVTSSNPDSEVT</sequence>
<gene>
    <name evidence="1" type="primary">AVEN_192523_1</name>
    <name evidence="1" type="ORF">NPIL_647291</name>
</gene>
<dbReference type="Proteomes" id="UP000887013">
    <property type="component" value="Unassembled WGS sequence"/>
</dbReference>
<dbReference type="OrthoDB" id="6433223at2759"/>
<dbReference type="AlphaFoldDB" id="A0A8X6T9C4"/>
<organism evidence="1 2">
    <name type="scientific">Nephila pilipes</name>
    <name type="common">Giant wood spider</name>
    <name type="synonym">Nephila maculata</name>
    <dbReference type="NCBI Taxonomy" id="299642"/>
    <lineage>
        <taxon>Eukaryota</taxon>
        <taxon>Metazoa</taxon>
        <taxon>Ecdysozoa</taxon>
        <taxon>Arthropoda</taxon>
        <taxon>Chelicerata</taxon>
        <taxon>Arachnida</taxon>
        <taxon>Araneae</taxon>
        <taxon>Araneomorphae</taxon>
        <taxon>Entelegynae</taxon>
        <taxon>Araneoidea</taxon>
        <taxon>Nephilidae</taxon>
        <taxon>Nephila</taxon>
    </lineage>
</organism>
<evidence type="ECO:0000313" key="1">
    <source>
        <dbReference type="EMBL" id="GFS83723.1"/>
    </source>
</evidence>